<feature type="transmembrane region" description="Helical" evidence="9">
    <location>
        <begin position="134"/>
        <end position="155"/>
    </location>
</feature>
<protein>
    <recommendedName>
        <fullName evidence="12">CrcB-like protein</fullName>
    </recommendedName>
</protein>
<feature type="transmembrane region" description="Helical" evidence="9">
    <location>
        <begin position="162"/>
        <end position="183"/>
    </location>
</feature>
<keyword evidence="4 9" id="KW-0812">Transmembrane</keyword>
<comment type="subcellular location">
    <subcellularLocation>
        <location evidence="2">Cell membrane</location>
        <topology evidence="2">Multi-pass membrane protein</topology>
    </subcellularLocation>
</comment>
<feature type="transmembrane region" description="Helical" evidence="9">
    <location>
        <begin position="223"/>
        <end position="244"/>
    </location>
</feature>
<feature type="transmembrane region" description="Helical" evidence="9">
    <location>
        <begin position="282"/>
        <end position="307"/>
    </location>
</feature>
<dbReference type="Pfam" id="PF02537">
    <property type="entry name" value="CRCB"/>
    <property type="match status" value="2"/>
</dbReference>
<evidence type="ECO:0000256" key="3">
    <source>
        <dbReference type="ARBA" id="ARBA00022475"/>
    </source>
</evidence>
<gene>
    <name evidence="10" type="ORF">TRSC58_01070</name>
</gene>
<comment type="catalytic activity">
    <reaction evidence="8">
        <text>fluoride(in) = fluoride(out)</text>
        <dbReference type="Rhea" id="RHEA:76159"/>
        <dbReference type="ChEBI" id="CHEBI:17051"/>
    </reaction>
    <physiologicalReaction direction="left-to-right" evidence="8">
        <dbReference type="Rhea" id="RHEA:76160"/>
    </physiologicalReaction>
</comment>
<evidence type="ECO:0000256" key="5">
    <source>
        <dbReference type="ARBA" id="ARBA00022989"/>
    </source>
</evidence>
<keyword evidence="5 9" id="KW-1133">Transmembrane helix</keyword>
<keyword evidence="3" id="KW-1003">Cell membrane</keyword>
<keyword evidence="11" id="KW-1185">Reference proteome</keyword>
<evidence type="ECO:0000313" key="11">
    <source>
        <dbReference type="Proteomes" id="UP000031737"/>
    </source>
</evidence>
<comment type="caution">
    <text evidence="10">The sequence shown here is derived from an EMBL/GenBank/DDBJ whole genome shotgun (WGS) entry which is preliminary data.</text>
</comment>
<evidence type="ECO:0008006" key="12">
    <source>
        <dbReference type="Google" id="ProtNLM"/>
    </source>
</evidence>
<feature type="transmembrane region" description="Helical" evidence="9">
    <location>
        <begin position="98"/>
        <end position="119"/>
    </location>
</feature>
<dbReference type="GO" id="GO:0005886">
    <property type="term" value="C:plasma membrane"/>
    <property type="evidence" value="ECO:0007669"/>
    <property type="project" value="UniProtKB-SubCell"/>
</dbReference>
<dbReference type="OrthoDB" id="409792at2759"/>
<evidence type="ECO:0000256" key="2">
    <source>
        <dbReference type="ARBA" id="ARBA00004651"/>
    </source>
</evidence>
<accession>A0A061J8G0</accession>
<feature type="transmembrane region" description="Helical" evidence="9">
    <location>
        <begin position="348"/>
        <end position="366"/>
    </location>
</feature>
<evidence type="ECO:0000256" key="9">
    <source>
        <dbReference type="SAM" id="Phobius"/>
    </source>
</evidence>
<reference evidence="10 11" key="1">
    <citation type="submission" date="2013-07" db="EMBL/GenBank/DDBJ databases">
        <authorList>
            <person name="Stoco P.H."/>
            <person name="Wagner G."/>
            <person name="Gerber A."/>
            <person name="Zaha A."/>
            <person name="Thompson C."/>
            <person name="Bartholomeu D.C."/>
            <person name="Luckemeyer D.D."/>
            <person name="Bahia D."/>
            <person name="Loreto E."/>
            <person name="Prestes E.B."/>
            <person name="Lima F.M."/>
            <person name="Rodrigues-Luiz G."/>
            <person name="Vallejo G.A."/>
            <person name="Filho J.F."/>
            <person name="Monteiro K.M."/>
            <person name="Tyler K.M."/>
            <person name="de Almeida L.G."/>
            <person name="Ortiz M.F."/>
            <person name="Siervo M.A."/>
            <person name="de Moraes M.H."/>
            <person name="Cunha O.L."/>
            <person name="Mendonca-Neto R."/>
            <person name="Silva R."/>
            <person name="Teixeira S.M."/>
            <person name="Murta S.M."/>
            <person name="Sincero T.C."/>
            <person name="Mendes T.A."/>
            <person name="Urmenyi T.P."/>
            <person name="Silva V.G."/>
            <person name="da Rocha W.D."/>
            <person name="Andersson B."/>
            <person name="Romanha A.J."/>
            <person name="Steindel M."/>
            <person name="de Vasconcelos A.T."/>
            <person name="Grisard E.C."/>
        </authorList>
    </citation>
    <scope>NUCLEOTIDE SEQUENCE [LARGE SCALE GENOMIC DNA]</scope>
    <source>
        <strain evidence="10 11">SC58</strain>
    </source>
</reference>
<dbReference type="InterPro" id="IPR003691">
    <property type="entry name" value="FluC"/>
</dbReference>
<dbReference type="GO" id="GO:1903425">
    <property type="term" value="F:fluoride transmembrane transporter activity"/>
    <property type="evidence" value="ECO:0007669"/>
    <property type="project" value="TreeGrafter"/>
</dbReference>
<evidence type="ECO:0000256" key="6">
    <source>
        <dbReference type="ARBA" id="ARBA00023136"/>
    </source>
</evidence>
<comment type="function">
    <text evidence="1">Fluoride channel required for the rapid expulsion of cytoplasmic fluoride.</text>
</comment>
<evidence type="ECO:0000256" key="7">
    <source>
        <dbReference type="ARBA" id="ARBA00035120"/>
    </source>
</evidence>
<evidence type="ECO:0000313" key="10">
    <source>
        <dbReference type="EMBL" id="ESL11189.1"/>
    </source>
</evidence>
<feature type="transmembrane region" description="Helical" evidence="9">
    <location>
        <begin position="256"/>
        <end position="276"/>
    </location>
</feature>
<dbReference type="AlphaFoldDB" id="A0A061J8G0"/>
<name>A0A061J8G0_TRYRA</name>
<sequence length="371" mass="39994">MDFDPRPVSPFEVETNASELYAEEAAETRELETERIVLPAPSIEQGGAVPSAPSAPPLKSILDDERVAHVAAAIGVACWSIAGTALRLEIGRCLLRHGFLTTYTTFGANCVGCFLMGFIEATANIQTQSRRFPWIFRSLLAGFCGSLTTFSSWMLDTVGRDTAALAFGELLSGLTIPFVFLLWGHDTVSMLRAVTGSTRGRRVSLSTSLAGGHSCRQLHLANIVFLALSVVMAVVIPIAVEVAVSRGLLDVSLIDRRSVIFAPLGAVPRYVLGHLLNGTGRFWRLPVGTFTANLIAVLLMGITDYYFRHEGNVWCKIVMNGLCGSLSTVSSFINEIVAMYSLGHRRSAYIYAAASVAVSAAIMAVCRRVLS</sequence>
<evidence type="ECO:0000256" key="4">
    <source>
        <dbReference type="ARBA" id="ARBA00022692"/>
    </source>
</evidence>
<organism evidence="10 11">
    <name type="scientific">Trypanosoma rangeli SC58</name>
    <dbReference type="NCBI Taxonomy" id="429131"/>
    <lineage>
        <taxon>Eukaryota</taxon>
        <taxon>Discoba</taxon>
        <taxon>Euglenozoa</taxon>
        <taxon>Kinetoplastea</taxon>
        <taxon>Metakinetoplastina</taxon>
        <taxon>Trypanosomatida</taxon>
        <taxon>Trypanosomatidae</taxon>
        <taxon>Trypanosoma</taxon>
        <taxon>Herpetosoma</taxon>
    </lineage>
</organism>
<dbReference type="PANTHER" id="PTHR28259:SF1">
    <property type="entry name" value="FLUORIDE EXPORT PROTEIN 1-RELATED"/>
    <property type="match status" value="1"/>
</dbReference>
<dbReference type="VEuPathDB" id="TriTrypDB:TRSC58_01070"/>
<evidence type="ECO:0000256" key="8">
    <source>
        <dbReference type="ARBA" id="ARBA00035585"/>
    </source>
</evidence>
<comment type="similarity">
    <text evidence="7">Belongs to the fluoride channel Fluc/FEX (TC 1.A.43) family.</text>
</comment>
<dbReference type="Proteomes" id="UP000031737">
    <property type="component" value="Unassembled WGS sequence"/>
</dbReference>
<dbReference type="EMBL" id="AUPL01001070">
    <property type="protein sequence ID" value="ESL11189.1"/>
    <property type="molecule type" value="Genomic_DNA"/>
</dbReference>
<proteinExistence type="inferred from homology"/>
<evidence type="ECO:0000256" key="1">
    <source>
        <dbReference type="ARBA" id="ARBA00002598"/>
    </source>
</evidence>
<dbReference type="PANTHER" id="PTHR28259">
    <property type="entry name" value="FLUORIDE EXPORT PROTEIN 1-RELATED"/>
    <property type="match status" value="1"/>
</dbReference>
<keyword evidence="6 9" id="KW-0472">Membrane</keyword>